<name>A0A815FK70_9BILA</name>
<dbReference type="EMBL" id="CAJOBI010002073">
    <property type="protein sequence ID" value="CAF3913066.1"/>
    <property type="molecule type" value="Genomic_DNA"/>
</dbReference>
<comment type="caution">
    <text evidence="2">The sequence shown here is derived from an EMBL/GenBank/DDBJ whole genome shotgun (WGS) entry which is preliminary data.</text>
</comment>
<dbReference type="EMBL" id="CAJNOW010014942">
    <property type="protein sequence ID" value="CAF1637169.1"/>
    <property type="molecule type" value="Genomic_DNA"/>
</dbReference>
<organism evidence="2 6">
    <name type="scientific">Rotaria magnacalcarata</name>
    <dbReference type="NCBI Taxonomy" id="392030"/>
    <lineage>
        <taxon>Eukaryota</taxon>
        <taxon>Metazoa</taxon>
        <taxon>Spiralia</taxon>
        <taxon>Gnathifera</taxon>
        <taxon>Rotifera</taxon>
        <taxon>Eurotatoria</taxon>
        <taxon>Bdelloidea</taxon>
        <taxon>Philodinida</taxon>
        <taxon>Philodinidae</taxon>
        <taxon>Rotaria</taxon>
    </lineage>
</organism>
<sequence>MSSSGDSANADQTVTIRAGAMGKNPHSTLNPKVAHTKADLNNHANQLNANNPRYAGHQERLAAVAANHEAAILHEQAKAAYQYAAQIEAAAIKAQTVAIELHREAALCAQHASTGLNASRERGRGHGRVSHAVVGQDSQENKCNQEHHEDGEHENHGYDAENYEDEHDHQQNAADNNQQLPQQ</sequence>
<evidence type="ECO:0000313" key="3">
    <source>
        <dbReference type="EMBL" id="CAF1637169.1"/>
    </source>
</evidence>
<dbReference type="AlphaFoldDB" id="A0A815FK70"/>
<dbReference type="Proteomes" id="UP000681720">
    <property type="component" value="Unassembled WGS sequence"/>
</dbReference>
<dbReference type="Proteomes" id="UP000676336">
    <property type="component" value="Unassembled WGS sequence"/>
</dbReference>
<dbReference type="OrthoDB" id="8181851at2759"/>
<evidence type="ECO:0000256" key="1">
    <source>
        <dbReference type="SAM" id="MobiDB-lite"/>
    </source>
</evidence>
<dbReference type="EMBL" id="CAJOBJ010156938">
    <property type="protein sequence ID" value="CAF4830420.1"/>
    <property type="molecule type" value="Genomic_DNA"/>
</dbReference>
<feature type="compositionally biased region" description="Basic and acidic residues" evidence="1">
    <location>
        <begin position="139"/>
        <end position="159"/>
    </location>
</feature>
<dbReference type="Proteomes" id="UP000663834">
    <property type="component" value="Unassembled WGS sequence"/>
</dbReference>
<dbReference type="EMBL" id="CAJNOV010008543">
    <property type="protein sequence ID" value="CAF1326482.1"/>
    <property type="molecule type" value="Genomic_DNA"/>
</dbReference>
<feature type="region of interest" description="Disordered" evidence="1">
    <location>
        <begin position="116"/>
        <end position="183"/>
    </location>
</feature>
<reference evidence="2" key="1">
    <citation type="submission" date="2021-02" db="EMBL/GenBank/DDBJ databases">
        <authorList>
            <person name="Nowell W R."/>
        </authorList>
    </citation>
    <scope>NUCLEOTIDE SEQUENCE</scope>
</reference>
<accession>A0A815FK70</accession>
<evidence type="ECO:0000313" key="5">
    <source>
        <dbReference type="EMBL" id="CAF4830420.1"/>
    </source>
</evidence>
<protein>
    <submittedName>
        <fullName evidence="2">Uncharacterized protein</fullName>
    </submittedName>
</protein>
<evidence type="ECO:0000313" key="6">
    <source>
        <dbReference type="Proteomes" id="UP000663855"/>
    </source>
</evidence>
<evidence type="ECO:0000313" key="2">
    <source>
        <dbReference type="EMBL" id="CAF1326482.1"/>
    </source>
</evidence>
<feature type="compositionally biased region" description="Low complexity" evidence="1">
    <location>
        <begin position="171"/>
        <end position="183"/>
    </location>
</feature>
<proteinExistence type="predicted"/>
<evidence type="ECO:0000313" key="4">
    <source>
        <dbReference type="EMBL" id="CAF3913066.1"/>
    </source>
</evidence>
<gene>
    <name evidence="2" type="ORF">CJN711_LOCUS18204</name>
    <name evidence="5" type="ORF">GIL414_LOCUS48425</name>
    <name evidence="3" type="ORF">KQP761_LOCUS27324</name>
    <name evidence="4" type="ORF">SMN809_LOCUS7256</name>
</gene>
<dbReference type="Proteomes" id="UP000663855">
    <property type="component" value="Unassembled WGS sequence"/>
</dbReference>